<accession>A0A7W7Z6S6</accession>
<sequence>MVGKGAATAALSRRLLGKSHPNRPLSEREPRSKPTSLTRRGCEHHIGGGILSHGDHNRCRLFDRGGERISPYLYTMRPSKPTARALLLGRSDESFVELANSNREPWDFSHRLWRFGAARGRVALRCSNRNLVPHDPDFAAGLGSRSVARMRRRQAAKRRHPGARATRGPRRMRPQAVRLARARGHPSRHPASRCALRRVPQDDACMCSNRRRRPLTRRRAVWCR</sequence>
<organism evidence="2 3">
    <name type="scientific">Rhodopseudomonas rhenobacensis</name>
    <dbReference type="NCBI Taxonomy" id="87461"/>
    <lineage>
        <taxon>Bacteria</taxon>
        <taxon>Pseudomonadati</taxon>
        <taxon>Pseudomonadota</taxon>
        <taxon>Alphaproteobacteria</taxon>
        <taxon>Hyphomicrobiales</taxon>
        <taxon>Nitrobacteraceae</taxon>
        <taxon>Rhodopseudomonas</taxon>
    </lineage>
</organism>
<dbReference type="EMBL" id="JACHIH010000026">
    <property type="protein sequence ID" value="MBB5048855.1"/>
    <property type="molecule type" value="Genomic_DNA"/>
</dbReference>
<dbReference type="AlphaFoldDB" id="A0A7W7Z6S6"/>
<evidence type="ECO:0000313" key="3">
    <source>
        <dbReference type="Proteomes" id="UP000542353"/>
    </source>
</evidence>
<reference evidence="2 3" key="1">
    <citation type="submission" date="2020-08" db="EMBL/GenBank/DDBJ databases">
        <title>Genomic Encyclopedia of Type Strains, Phase IV (KMG-IV): sequencing the most valuable type-strain genomes for metagenomic binning, comparative biology and taxonomic classification.</title>
        <authorList>
            <person name="Goeker M."/>
        </authorList>
    </citation>
    <scope>NUCLEOTIDE SEQUENCE [LARGE SCALE GENOMIC DNA]</scope>
    <source>
        <strain evidence="2 3">DSM 12706</strain>
    </source>
</reference>
<protein>
    <submittedName>
        <fullName evidence="2">Uncharacterized protein</fullName>
    </submittedName>
</protein>
<feature type="region of interest" description="Disordered" evidence="1">
    <location>
        <begin position="153"/>
        <end position="174"/>
    </location>
</feature>
<name>A0A7W7Z6S6_9BRAD</name>
<proteinExistence type="predicted"/>
<feature type="region of interest" description="Disordered" evidence="1">
    <location>
        <begin position="10"/>
        <end position="41"/>
    </location>
</feature>
<keyword evidence="3" id="KW-1185">Reference proteome</keyword>
<evidence type="ECO:0000256" key="1">
    <source>
        <dbReference type="SAM" id="MobiDB-lite"/>
    </source>
</evidence>
<evidence type="ECO:0000313" key="2">
    <source>
        <dbReference type="EMBL" id="MBB5048855.1"/>
    </source>
</evidence>
<dbReference type="Proteomes" id="UP000542353">
    <property type="component" value="Unassembled WGS sequence"/>
</dbReference>
<comment type="caution">
    <text evidence="2">The sequence shown here is derived from an EMBL/GenBank/DDBJ whole genome shotgun (WGS) entry which is preliminary data.</text>
</comment>
<feature type="compositionally biased region" description="Basic residues" evidence="1">
    <location>
        <begin position="153"/>
        <end position="173"/>
    </location>
</feature>
<gene>
    <name evidence="2" type="ORF">HNR60_003625</name>
</gene>